<dbReference type="AlphaFoldDB" id="A0A845QX78"/>
<feature type="transmembrane region" description="Helical" evidence="1">
    <location>
        <begin position="75"/>
        <end position="91"/>
    </location>
</feature>
<feature type="transmembrane region" description="Helical" evidence="1">
    <location>
        <begin position="42"/>
        <end position="63"/>
    </location>
</feature>
<gene>
    <name evidence="2" type="ORF">D3Z33_04480</name>
</gene>
<evidence type="ECO:0000313" key="3">
    <source>
        <dbReference type="Proteomes" id="UP000467132"/>
    </source>
</evidence>
<dbReference type="Proteomes" id="UP000467132">
    <property type="component" value="Unassembled WGS sequence"/>
</dbReference>
<organism evidence="2 3">
    <name type="scientific">Senegalia massiliensis</name>
    <dbReference type="NCBI Taxonomy" id="1720316"/>
    <lineage>
        <taxon>Bacteria</taxon>
        <taxon>Bacillati</taxon>
        <taxon>Bacillota</taxon>
        <taxon>Clostridia</taxon>
        <taxon>Eubacteriales</taxon>
        <taxon>Clostridiaceae</taxon>
        <taxon>Senegalia</taxon>
    </lineage>
</organism>
<keyword evidence="1" id="KW-0812">Transmembrane</keyword>
<dbReference type="EMBL" id="QXXA01000005">
    <property type="protein sequence ID" value="NBI06116.1"/>
    <property type="molecule type" value="Genomic_DNA"/>
</dbReference>
<evidence type="ECO:0000313" key="2">
    <source>
        <dbReference type="EMBL" id="NBI06116.1"/>
    </source>
</evidence>
<feature type="transmembrane region" description="Helical" evidence="1">
    <location>
        <begin position="6"/>
        <end position="21"/>
    </location>
</feature>
<keyword evidence="1" id="KW-1133">Transmembrane helix</keyword>
<evidence type="ECO:0000256" key="1">
    <source>
        <dbReference type="SAM" id="Phobius"/>
    </source>
</evidence>
<sequence length="187" mass="19889">MEILLAILLGGFFGFALYYVGSTSSFNLRSMLSLRYLSLMKIILFAIGFSSALVSIFALIGLFDISHLSVKSTNLGVIVGGLIFGLGFGFAGKCPGTCVADSSSGGLKKSIAIILGGLVGAFIFTLSYGSFKELGLFDIMDIGKMTLFNISREFPSVFNIGFSGLLSMGIVIMIIAYILPMNVKQRG</sequence>
<dbReference type="Pfam" id="PF04143">
    <property type="entry name" value="Sulf_transp"/>
    <property type="match status" value="1"/>
</dbReference>
<feature type="transmembrane region" description="Helical" evidence="1">
    <location>
        <begin position="157"/>
        <end position="179"/>
    </location>
</feature>
<reference evidence="2 3" key="1">
    <citation type="submission" date="2018-08" db="EMBL/GenBank/DDBJ databases">
        <title>Murine metabolic-syndrome-specific gut microbial biobank.</title>
        <authorList>
            <person name="Liu C."/>
        </authorList>
    </citation>
    <scope>NUCLEOTIDE SEQUENCE [LARGE SCALE GENOMIC DNA]</scope>
    <source>
        <strain evidence="2 3">583</strain>
    </source>
</reference>
<dbReference type="RefSeq" id="WP_160196610.1">
    <property type="nucleotide sequence ID" value="NZ_QXXA01000005.1"/>
</dbReference>
<accession>A0A845QX78</accession>
<protein>
    <recommendedName>
        <fullName evidence="4">Sulphur transport domain-containing protein</fullName>
    </recommendedName>
</protein>
<dbReference type="OrthoDB" id="9790409at2"/>
<name>A0A845QX78_9CLOT</name>
<proteinExistence type="predicted"/>
<feature type="transmembrane region" description="Helical" evidence="1">
    <location>
        <begin position="111"/>
        <end position="131"/>
    </location>
</feature>
<comment type="caution">
    <text evidence="2">The sequence shown here is derived from an EMBL/GenBank/DDBJ whole genome shotgun (WGS) entry which is preliminary data.</text>
</comment>
<dbReference type="InterPro" id="IPR007272">
    <property type="entry name" value="Sulf_transp_TsuA/YedE"/>
</dbReference>
<keyword evidence="1" id="KW-0472">Membrane</keyword>
<keyword evidence="3" id="KW-1185">Reference proteome</keyword>
<evidence type="ECO:0008006" key="4">
    <source>
        <dbReference type="Google" id="ProtNLM"/>
    </source>
</evidence>